<evidence type="ECO:0000313" key="3">
    <source>
        <dbReference type="Proteomes" id="UP000770661"/>
    </source>
</evidence>
<gene>
    <name evidence="2" type="ORF">GWK47_028916</name>
</gene>
<dbReference type="InterPro" id="IPR035979">
    <property type="entry name" value="RBD_domain_sf"/>
</dbReference>
<feature type="region of interest" description="Disordered" evidence="1">
    <location>
        <begin position="1"/>
        <end position="53"/>
    </location>
</feature>
<reference evidence="2" key="1">
    <citation type="submission" date="2020-07" db="EMBL/GenBank/DDBJ databases">
        <title>The High-quality genome of the commercially important snow crab, Chionoecetes opilio.</title>
        <authorList>
            <person name="Jeong J.-H."/>
            <person name="Ryu S."/>
        </authorList>
    </citation>
    <scope>NUCLEOTIDE SEQUENCE</scope>
    <source>
        <strain evidence="2">MADBK_172401_WGS</strain>
        <tissue evidence="2">Digestive gland</tissue>
    </source>
</reference>
<proteinExistence type="predicted"/>
<feature type="compositionally biased region" description="Pro residues" evidence="1">
    <location>
        <begin position="38"/>
        <end position="50"/>
    </location>
</feature>
<dbReference type="GO" id="GO:0003676">
    <property type="term" value="F:nucleic acid binding"/>
    <property type="evidence" value="ECO:0007669"/>
    <property type="project" value="InterPro"/>
</dbReference>
<keyword evidence="3" id="KW-1185">Reference proteome</keyword>
<dbReference type="AlphaFoldDB" id="A0A8J5D5V9"/>
<protein>
    <submittedName>
        <fullName evidence="2">Uncharacterized protein</fullName>
    </submittedName>
</protein>
<organism evidence="2 3">
    <name type="scientific">Chionoecetes opilio</name>
    <name type="common">Atlantic snow crab</name>
    <name type="synonym">Cancer opilio</name>
    <dbReference type="NCBI Taxonomy" id="41210"/>
    <lineage>
        <taxon>Eukaryota</taxon>
        <taxon>Metazoa</taxon>
        <taxon>Ecdysozoa</taxon>
        <taxon>Arthropoda</taxon>
        <taxon>Crustacea</taxon>
        <taxon>Multicrustacea</taxon>
        <taxon>Malacostraca</taxon>
        <taxon>Eumalacostraca</taxon>
        <taxon>Eucarida</taxon>
        <taxon>Decapoda</taxon>
        <taxon>Pleocyemata</taxon>
        <taxon>Brachyura</taxon>
        <taxon>Eubrachyura</taxon>
        <taxon>Majoidea</taxon>
        <taxon>Majidae</taxon>
        <taxon>Chionoecetes</taxon>
    </lineage>
</organism>
<dbReference type="SUPFAM" id="SSF54928">
    <property type="entry name" value="RNA-binding domain, RBD"/>
    <property type="match status" value="1"/>
</dbReference>
<dbReference type="InterPro" id="IPR012677">
    <property type="entry name" value="Nucleotide-bd_a/b_plait_sf"/>
</dbReference>
<dbReference type="Gene3D" id="3.30.70.330">
    <property type="match status" value="1"/>
</dbReference>
<comment type="caution">
    <text evidence="2">The sequence shown here is derived from an EMBL/GenBank/DDBJ whole genome shotgun (WGS) entry which is preliminary data.</text>
</comment>
<evidence type="ECO:0000313" key="2">
    <source>
        <dbReference type="EMBL" id="KAG0730125.1"/>
    </source>
</evidence>
<name>A0A8J5D5V9_CHIOP</name>
<evidence type="ECO:0000256" key="1">
    <source>
        <dbReference type="SAM" id="MobiDB-lite"/>
    </source>
</evidence>
<dbReference type="EMBL" id="JACEEZ010000502">
    <property type="protein sequence ID" value="KAG0730125.1"/>
    <property type="molecule type" value="Genomic_DNA"/>
</dbReference>
<accession>A0A8J5D5V9</accession>
<sequence length="95" mass="10304">MVLEGGGLWPPLAMPHNPMVSHAPGVVMPSPAGSPHSHPAPPHQQHPHNPPCSTLFIANLGHNVAEHDLKDIFSRDTRLKLMEPRPAAHMERLAS</sequence>
<dbReference type="Proteomes" id="UP000770661">
    <property type="component" value="Unassembled WGS sequence"/>
</dbReference>
<dbReference type="OrthoDB" id="431169at2759"/>